<reference evidence="3" key="1">
    <citation type="journal article" date="2021" name="Elife">
        <title>Highly contiguous assemblies of 101 drosophilid genomes.</title>
        <authorList>
            <person name="Kim B.Y."/>
            <person name="Wang J.R."/>
            <person name="Miller D.E."/>
            <person name="Barmina O."/>
            <person name="Delaney E."/>
            <person name="Thompson A."/>
            <person name="Comeault A.A."/>
            <person name="Peede D."/>
            <person name="D'Agostino E.R."/>
            <person name="Pelaez J."/>
            <person name="Aguilar J.M."/>
            <person name="Haji D."/>
            <person name="Matsunaga T."/>
            <person name="Armstrong E.E."/>
            <person name="Zych M."/>
            <person name="Ogawa Y."/>
            <person name="Stamenkovic-Radak M."/>
            <person name="Jelic M."/>
            <person name="Veselinovic M.S."/>
            <person name="Tanaskovic M."/>
            <person name="Eric P."/>
            <person name="Gao J.J."/>
            <person name="Katoh T.K."/>
            <person name="Toda M.J."/>
            <person name="Watabe H."/>
            <person name="Watada M."/>
            <person name="Davis J.S."/>
            <person name="Moyle L.C."/>
            <person name="Manoli G."/>
            <person name="Bertolini E."/>
            <person name="Kostal V."/>
            <person name="Hawley R.S."/>
            <person name="Takahashi A."/>
            <person name="Jones C.D."/>
            <person name="Price D.K."/>
            <person name="Whiteman N."/>
            <person name="Kopp A."/>
            <person name="Matute D.R."/>
            <person name="Petrov D.A."/>
        </authorList>
    </citation>
    <scope>NUCLEOTIDE SEQUENCE [LARGE SCALE GENOMIC DNA]</scope>
</reference>
<reference evidence="2" key="3">
    <citation type="submission" date="2025-05" db="UniProtKB">
        <authorList>
            <consortium name="EnsemblMetazoa"/>
        </authorList>
    </citation>
    <scope>IDENTIFICATION</scope>
</reference>
<sequence>MKLFIWFSLFLVSHGKLSEDNIINELCFKPDAGPSCQKLKTFYWNKELKRCVETKYLMEPCGFFYKKNTCTEICSKESWTLYNLENYVRTLH</sequence>
<dbReference type="AlphaFoldDB" id="A0A6P4EVL8"/>
<name>A0A6P4EVL8_DRORH</name>
<dbReference type="GeneID" id="108045849"/>
<accession>A0A6P4EVL8</accession>
<dbReference type="OrthoDB" id="7847124at2759"/>
<gene>
    <name evidence="4" type="primary">LOC108045849</name>
    <name evidence="2" type="synonym">108045849</name>
</gene>
<evidence type="ECO:0000313" key="4">
    <source>
        <dbReference type="RefSeq" id="XP_016980779.1"/>
    </source>
</evidence>
<dbReference type="RefSeq" id="XP_016980779.1">
    <property type="nucleotide sequence ID" value="XM_017125290.1"/>
</dbReference>
<evidence type="ECO:0000256" key="1">
    <source>
        <dbReference type="SAM" id="SignalP"/>
    </source>
</evidence>
<keyword evidence="1" id="KW-0732">Signal</keyword>
<protein>
    <submittedName>
        <fullName evidence="4">Uncharacterized protein LOC108045849</fullName>
    </submittedName>
</protein>
<reference evidence="4" key="2">
    <citation type="submission" date="2025-04" db="UniProtKB">
        <authorList>
            <consortium name="RefSeq"/>
        </authorList>
    </citation>
    <scope>IDENTIFICATION</scope>
</reference>
<organism evidence="4">
    <name type="scientific">Drosophila rhopaloa</name>
    <name type="common">Fruit fly</name>
    <dbReference type="NCBI Taxonomy" id="1041015"/>
    <lineage>
        <taxon>Eukaryota</taxon>
        <taxon>Metazoa</taxon>
        <taxon>Ecdysozoa</taxon>
        <taxon>Arthropoda</taxon>
        <taxon>Hexapoda</taxon>
        <taxon>Insecta</taxon>
        <taxon>Pterygota</taxon>
        <taxon>Neoptera</taxon>
        <taxon>Endopterygota</taxon>
        <taxon>Diptera</taxon>
        <taxon>Brachycera</taxon>
        <taxon>Muscomorpha</taxon>
        <taxon>Ephydroidea</taxon>
        <taxon>Drosophilidae</taxon>
        <taxon>Drosophila</taxon>
        <taxon>Sophophora</taxon>
    </lineage>
</organism>
<proteinExistence type="predicted"/>
<evidence type="ECO:0000313" key="3">
    <source>
        <dbReference type="Proteomes" id="UP001652680"/>
    </source>
</evidence>
<feature type="chain" id="PRO_5027609896" evidence="1">
    <location>
        <begin position="19"/>
        <end position="92"/>
    </location>
</feature>
<dbReference type="CTD" id="8674085"/>
<dbReference type="Proteomes" id="UP001652680">
    <property type="component" value="Unassembled WGS sequence"/>
</dbReference>
<dbReference type="EnsemblMetazoa" id="XM_017125290.1">
    <property type="protein sequence ID" value="XP_016980779.1"/>
    <property type="gene ID" value="LOC108045849"/>
</dbReference>
<feature type="signal peptide" evidence="1">
    <location>
        <begin position="1"/>
        <end position="18"/>
    </location>
</feature>
<evidence type="ECO:0000313" key="2">
    <source>
        <dbReference type="EnsemblMetazoa" id="XP_016980779.1"/>
    </source>
</evidence>
<keyword evidence="3" id="KW-1185">Reference proteome</keyword>